<dbReference type="Proteomes" id="UP000663845">
    <property type="component" value="Unassembled WGS sequence"/>
</dbReference>
<dbReference type="InterPro" id="IPR003675">
    <property type="entry name" value="Rce1/LyrA-like_dom"/>
</dbReference>
<proteinExistence type="predicted"/>
<dbReference type="Pfam" id="PF02517">
    <property type="entry name" value="Rce1-like"/>
    <property type="match status" value="1"/>
</dbReference>
<sequence>MYMMTTMKSLNFPSPSLTDIWLHIILTLVVTTLWVYIYRHRSFAFLASVMFFPSIFAIGIQIYHSSFIRYISFLLFYPQWSTFYWSILSSLLAIITVIICCLMNYMIGWGQFREQETFPAIHEHNRNLIFGWLRALGEEIGWRSYLLPGLLIYFHPIIALNISGLVWGLYHVPVMILLSYHPQSKVQYPIRTIIVQCLSCWISAFVYGWIGIQCQFSMIPPTMMHFVWNRINPLLLGSIYTNTPGWMNGEQWKINGEGLIGCIVELFIAIIIIIQLY</sequence>
<dbReference type="PANTHER" id="PTHR35797">
    <property type="entry name" value="PROTEASE-RELATED"/>
    <property type="match status" value="1"/>
</dbReference>
<keyword evidence="1" id="KW-1133">Transmembrane helix</keyword>
<comment type="caution">
    <text evidence="3">The sequence shown here is derived from an EMBL/GenBank/DDBJ whole genome shotgun (WGS) entry which is preliminary data.</text>
</comment>
<feature type="transmembrane region" description="Helical" evidence="1">
    <location>
        <begin position="44"/>
        <end position="63"/>
    </location>
</feature>
<evidence type="ECO:0000313" key="4">
    <source>
        <dbReference type="Proteomes" id="UP000663845"/>
    </source>
</evidence>
<keyword evidence="1" id="KW-0472">Membrane</keyword>
<dbReference type="PANTHER" id="PTHR35797:SF1">
    <property type="entry name" value="PROTEASE"/>
    <property type="match status" value="1"/>
</dbReference>
<evidence type="ECO:0000313" key="3">
    <source>
        <dbReference type="EMBL" id="CAF1325687.1"/>
    </source>
</evidence>
<dbReference type="GO" id="GO:0004175">
    <property type="term" value="F:endopeptidase activity"/>
    <property type="evidence" value="ECO:0007669"/>
    <property type="project" value="UniProtKB-ARBA"/>
</dbReference>
<dbReference type="GO" id="GO:0080120">
    <property type="term" value="P:CAAX-box protein maturation"/>
    <property type="evidence" value="ECO:0007669"/>
    <property type="project" value="UniProtKB-ARBA"/>
</dbReference>
<feature type="transmembrane region" description="Helical" evidence="1">
    <location>
        <begin position="258"/>
        <end position="276"/>
    </location>
</feature>
<dbReference type="EMBL" id="CAJNOG010000647">
    <property type="protein sequence ID" value="CAF1325687.1"/>
    <property type="molecule type" value="Genomic_DNA"/>
</dbReference>
<feature type="transmembrane region" description="Helical" evidence="1">
    <location>
        <begin position="190"/>
        <end position="210"/>
    </location>
</feature>
<organism evidence="3 4">
    <name type="scientific">Adineta steineri</name>
    <dbReference type="NCBI Taxonomy" id="433720"/>
    <lineage>
        <taxon>Eukaryota</taxon>
        <taxon>Metazoa</taxon>
        <taxon>Spiralia</taxon>
        <taxon>Gnathifera</taxon>
        <taxon>Rotifera</taxon>
        <taxon>Eurotatoria</taxon>
        <taxon>Bdelloidea</taxon>
        <taxon>Adinetida</taxon>
        <taxon>Adinetidae</taxon>
        <taxon>Adineta</taxon>
    </lineage>
</organism>
<evidence type="ECO:0000256" key="1">
    <source>
        <dbReference type="SAM" id="Phobius"/>
    </source>
</evidence>
<feature type="transmembrane region" description="Helical" evidence="1">
    <location>
        <begin position="150"/>
        <end position="170"/>
    </location>
</feature>
<reference evidence="3" key="1">
    <citation type="submission" date="2021-02" db="EMBL/GenBank/DDBJ databases">
        <authorList>
            <person name="Nowell W R."/>
        </authorList>
    </citation>
    <scope>NUCLEOTIDE SEQUENCE</scope>
</reference>
<protein>
    <recommendedName>
        <fullName evidence="2">CAAX prenyl protease 2/Lysostaphin resistance protein A-like domain-containing protein</fullName>
    </recommendedName>
</protein>
<evidence type="ECO:0000259" key="2">
    <source>
        <dbReference type="Pfam" id="PF02517"/>
    </source>
</evidence>
<gene>
    <name evidence="3" type="ORF">JYZ213_LOCUS33661</name>
</gene>
<dbReference type="AlphaFoldDB" id="A0A815FNA1"/>
<feature type="transmembrane region" description="Helical" evidence="1">
    <location>
        <begin position="83"/>
        <end position="107"/>
    </location>
</feature>
<feature type="transmembrane region" description="Helical" evidence="1">
    <location>
        <begin position="20"/>
        <end position="37"/>
    </location>
</feature>
<name>A0A815FNA1_9BILA</name>
<feature type="domain" description="CAAX prenyl protease 2/Lysostaphin resistance protein A-like" evidence="2">
    <location>
        <begin position="128"/>
        <end position="229"/>
    </location>
</feature>
<keyword evidence="1" id="KW-0812">Transmembrane</keyword>
<accession>A0A815FNA1</accession>
<dbReference type="InterPro" id="IPR042150">
    <property type="entry name" value="MmRce1-like"/>
</dbReference>